<protein>
    <submittedName>
        <fullName evidence="2">Uncharacterized protein</fullName>
    </submittedName>
</protein>
<reference evidence="2 3" key="1">
    <citation type="submission" date="2008-07" db="EMBL/GenBank/DDBJ databases">
        <authorList>
            <person name="El-Sayed N."/>
            <person name="Caler E."/>
            <person name="Inman J."/>
            <person name="Amedeo P."/>
            <person name="Hass B."/>
            <person name="Wortman J."/>
        </authorList>
    </citation>
    <scope>NUCLEOTIDE SEQUENCE [LARGE SCALE GENOMIC DNA]</scope>
    <source>
        <strain evidence="3">ATCC 50983 / TXsc</strain>
    </source>
</reference>
<accession>C5LKU8</accession>
<keyword evidence="3" id="KW-1185">Reference proteome</keyword>
<dbReference type="EMBL" id="GG682942">
    <property type="protein sequence ID" value="EER02644.1"/>
    <property type="molecule type" value="Genomic_DNA"/>
</dbReference>
<organism evidence="3">
    <name type="scientific">Perkinsus marinus (strain ATCC 50983 / TXsc)</name>
    <dbReference type="NCBI Taxonomy" id="423536"/>
    <lineage>
        <taxon>Eukaryota</taxon>
        <taxon>Sar</taxon>
        <taxon>Alveolata</taxon>
        <taxon>Perkinsozoa</taxon>
        <taxon>Perkinsea</taxon>
        <taxon>Perkinsida</taxon>
        <taxon>Perkinsidae</taxon>
        <taxon>Perkinsus</taxon>
    </lineage>
</organism>
<feature type="region of interest" description="Disordered" evidence="1">
    <location>
        <begin position="1"/>
        <end position="22"/>
    </location>
</feature>
<proteinExistence type="predicted"/>
<name>C5LKU8_PERM5</name>
<sequence>MPWRLVATDNGPSLGLQGEERLPPDVGQHVDFFIPSGSFMARTPMDVGSD</sequence>
<dbReference type="Proteomes" id="UP000007800">
    <property type="component" value="Unassembled WGS sequence"/>
</dbReference>
<dbReference type="GeneID" id="9047987"/>
<evidence type="ECO:0000313" key="3">
    <source>
        <dbReference type="Proteomes" id="UP000007800"/>
    </source>
</evidence>
<dbReference type="InParanoid" id="C5LKU8"/>
<evidence type="ECO:0000313" key="2">
    <source>
        <dbReference type="EMBL" id="EER02644.1"/>
    </source>
</evidence>
<evidence type="ECO:0000256" key="1">
    <source>
        <dbReference type="SAM" id="MobiDB-lite"/>
    </source>
</evidence>
<dbReference type="RefSeq" id="XP_002769926.1">
    <property type="nucleotide sequence ID" value="XM_002769880.1"/>
</dbReference>
<feature type="non-terminal residue" evidence="2">
    <location>
        <position position="50"/>
    </location>
</feature>
<dbReference type="AlphaFoldDB" id="C5LKU8"/>
<gene>
    <name evidence="2" type="ORF">Pmar_PMAR015722</name>
</gene>